<dbReference type="KEGG" id="eke:EK0264_08085"/>
<evidence type="ECO:0000313" key="3">
    <source>
        <dbReference type="EMBL" id="QHC00239.1"/>
    </source>
</evidence>
<feature type="compositionally biased region" description="Low complexity" evidence="1">
    <location>
        <begin position="159"/>
        <end position="174"/>
    </location>
</feature>
<dbReference type="Proteomes" id="UP000463857">
    <property type="component" value="Chromosome"/>
</dbReference>
<proteinExistence type="predicted"/>
<feature type="compositionally biased region" description="Polar residues" evidence="1">
    <location>
        <begin position="93"/>
        <end position="104"/>
    </location>
</feature>
<dbReference type="SUPFAM" id="SSF52540">
    <property type="entry name" value="P-loop containing nucleoside triphosphate hydrolases"/>
    <property type="match status" value="1"/>
</dbReference>
<dbReference type="InterPro" id="IPR027417">
    <property type="entry name" value="P-loop_NTPase"/>
</dbReference>
<feature type="compositionally biased region" description="Polar residues" evidence="1">
    <location>
        <begin position="304"/>
        <end position="334"/>
    </location>
</feature>
<organism evidence="3 4">
    <name type="scientific">Epidermidibacterium keratini</name>
    <dbReference type="NCBI Taxonomy" id="1891644"/>
    <lineage>
        <taxon>Bacteria</taxon>
        <taxon>Bacillati</taxon>
        <taxon>Actinomycetota</taxon>
        <taxon>Actinomycetes</taxon>
        <taxon>Sporichthyales</taxon>
        <taxon>Sporichthyaceae</taxon>
        <taxon>Epidermidibacterium</taxon>
    </lineage>
</organism>
<protein>
    <submittedName>
        <fullName evidence="3">AAA family ATPase</fullName>
    </submittedName>
</protein>
<evidence type="ECO:0000313" key="4">
    <source>
        <dbReference type="Proteomes" id="UP000463857"/>
    </source>
</evidence>
<sequence>MARNREQESEDEQWLSEIRNTPAETDFGAASRPASLAPDPWLDAPNPGHPSSPPHEPVTSRDEPQDRALPQDDPWAPKPSAAPTPMPQADLSGASSSPMPTYQPQTPPAPMPTYQPTQPSSPPSPGDSPRPEAPQAEDAGAVDEPQPDEFTAAPDPFGQPSTQTAASAPPAETPGSDAPESDQAQPPVSEPEPAAFDDARPVDQAPPPWSPPPQDVVSQGGAHAAPQQGEQQSFPPTGAHAAPPQHEQQPFGQTGSQPAQPHTGSQPAASGWAAPSGSAGQFTGASAYAGQEQGASPQPYAPTHSESAAPAQTESAAYSPAQFGQQAPSQSAYPTPQAGAPEGYGQQGAGQYAPPGGGQYQQPGAPYQAGGMPQQPSAPPAINQHSLVRERKAAPQSGWRRAVFKASFGGINPGLSKEEQERDALVSRIRTPIRGSHKIAVVSLKGGIGKTTTTSCLGLTLAHYRGDRVVALDANPDAGTLAERLTGVTDVSVRNLLDDLDQINSFTDISRYMSLANRLQVLASDQDAEVSEAFDAAQYTKVTDLLARYYNVILTDSGTGMLHSAMQGTLEAANALVVVGAPSVDGSSRASKTLDWLIAHGYGDLVSQSVAVISSVREKTDNVDMDVLRNHFGARCRAVLEIPYDPHLVVGGQIEMGAISPATNRAYLELAAAVADGFTSPVQAARERAADRQ</sequence>
<accession>A0A7L4YN46</accession>
<dbReference type="GO" id="GO:0016887">
    <property type="term" value="F:ATP hydrolysis activity"/>
    <property type="evidence" value="ECO:0007669"/>
    <property type="project" value="TreeGrafter"/>
</dbReference>
<dbReference type="GO" id="GO:0009898">
    <property type="term" value="C:cytoplasmic side of plasma membrane"/>
    <property type="evidence" value="ECO:0007669"/>
    <property type="project" value="TreeGrafter"/>
</dbReference>
<name>A0A7L4YN46_9ACTN</name>
<feature type="compositionally biased region" description="Pro residues" evidence="1">
    <location>
        <begin position="47"/>
        <end position="56"/>
    </location>
</feature>
<dbReference type="Gene3D" id="3.40.50.300">
    <property type="entry name" value="P-loop containing nucleotide triphosphate hydrolases"/>
    <property type="match status" value="1"/>
</dbReference>
<dbReference type="InterPro" id="IPR050625">
    <property type="entry name" value="ParA/MinD_ATPase"/>
</dbReference>
<dbReference type="PANTHER" id="PTHR43384">
    <property type="entry name" value="SEPTUM SITE-DETERMINING PROTEIN MIND HOMOLOG, CHLOROPLASTIC-RELATED"/>
    <property type="match status" value="1"/>
</dbReference>
<dbReference type="GO" id="GO:0005524">
    <property type="term" value="F:ATP binding"/>
    <property type="evidence" value="ECO:0007669"/>
    <property type="project" value="TreeGrafter"/>
</dbReference>
<feature type="compositionally biased region" description="Pro residues" evidence="1">
    <location>
        <begin position="204"/>
        <end position="214"/>
    </location>
</feature>
<dbReference type="OrthoDB" id="3204399at2"/>
<evidence type="ECO:0000256" key="1">
    <source>
        <dbReference type="SAM" id="MobiDB-lite"/>
    </source>
</evidence>
<feature type="compositionally biased region" description="Pro residues" evidence="1">
    <location>
        <begin position="105"/>
        <end position="132"/>
    </location>
</feature>
<feature type="compositionally biased region" description="Polar residues" evidence="1">
    <location>
        <begin position="246"/>
        <end position="263"/>
    </location>
</feature>
<feature type="domain" description="CobQ/CobB/MinD/ParA nucleotide binding" evidence="2">
    <location>
        <begin position="439"/>
        <end position="523"/>
    </location>
</feature>
<feature type="compositionally biased region" description="Pro residues" evidence="1">
    <location>
        <begin position="76"/>
        <end position="86"/>
    </location>
</feature>
<dbReference type="Pfam" id="PF01656">
    <property type="entry name" value="CbiA"/>
    <property type="match status" value="1"/>
</dbReference>
<feature type="compositionally biased region" description="Basic and acidic residues" evidence="1">
    <location>
        <begin position="58"/>
        <end position="70"/>
    </location>
</feature>
<dbReference type="GO" id="GO:0005829">
    <property type="term" value="C:cytosol"/>
    <property type="evidence" value="ECO:0007669"/>
    <property type="project" value="TreeGrafter"/>
</dbReference>
<gene>
    <name evidence="3" type="ORF">EK0264_08085</name>
</gene>
<dbReference type="PANTHER" id="PTHR43384:SF14">
    <property type="entry name" value="ESX-1 SECRETION-ASSOCIATED PROTEIN ESPI"/>
    <property type="match status" value="1"/>
</dbReference>
<keyword evidence="4" id="KW-1185">Reference proteome</keyword>
<feature type="region of interest" description="Disordered" evidence="1">
    <location>
        <begin position="1"/>
        <end position="382"/>
    </location>
</feature>
<dbReference type="SUPFAM" id="SSF81995">
    <property type="entry name" value="beta-sandwich domain of Sec23/24"/>
    <property type="match status" value="1"/>
</dbReference>
<reference evidence="3 4" key="1">
    <citation type="journal article" date="2018" name="Int. J. Syst. Evol. Microbiol.">
        <title>Epidermidibacterium keratini gen. nov., sp. nov., a member of the family Sporichthyaceae, isolated from keratin epidermis.</title>
        <authorList>
            <person name="Lee D.G."/>
            <person name="Trujillo M.E."/>
            <person name="Kang S."/>
            <person name="Nam J.J."/>
            <person name="Kim Y.J."/>
        </authorList>
    </citation>
    <scope>NUCLEOTIDE SEQUENCE [LARGE SCALE GENOMIC DNA]</scope>
    <source>
        <strain evidence="3 4">EPI-7</strain>
    </source>
</reference>
<dbReference type="RefSeq" id="WP_159544524.1">
    <property type="nucleotide sequence ID" value="NZ_CP047156.1"/>
</dbReference>
<dbReference type="EMBL" id="CP047156">
    <property type="protein sequence ID" value="QHC00239.1"/>
    <property type="molecule type" value="Genomic_DNA"/>
</dbReference>
<dbReference type="InParanoid" id="A0A7L4YN46"/>
<dbReference type="InterPro" id="IPR002586">
    <property type="entry name" value="CobQ/CobB/MinD/ParA_Nub-bd_dom"/>
</dbReference>
<feature type="compositionally biased region" description="Low complexity" evidence="1">
    <location>
        <begin position="336"/>
        <end position="375"/>
    </location>
</feature>
<feature type="compositionally biased region" description="Low complexity" evidence="1">
    <location>
        <begin position="264"/>
        <end position="281"/>
    </location>
</feature>
<dbReference type="GO" id="GO:0051782">
    <property type="term" value="P:negative regulation of cell division"/>
    <property type="evidence" value="ECO:0007669"/>
    <property type="project" value="TreeGrafter"/>
</dbReference>
<dbReference type="AlphaFoldDB" id="A0A7L4YN46"/>
<evidence type="ECO:0000259" key="2">
    <source>
        <dbReference type="Pfam" id="PF01656"/>
    </source>
</evidence>